<dbReference type="AlphaFoldDB" id="A0AA94V8G8"/>
<dbReference type="GO" id="GO:0016779">
    <property type="term" value="F:nucleotidyltransferase activity"/>
    <property type="evidence" value="ECO:0007669"/>
    <property type="project" value="UniProtKB-ARBA"/>
</dbReference>
<evidence type="ECO:0000313" key="4">
    <source>
        <dbReference type="Proteomes" id="UP000320858"/>
    </source>
</evidence>
<dbReference type="Proteomes" id="UP000320858">
    <property type="component" value="Unassembled WGS sequence"/>
</dbReference>
<name>A0AA94V8G8_RHIRH</name>
<dbReference type="PANTHER" id="PTHR43777:SF1">
    <property type="entry name" value="MOLYBDENUM COFACTOR CYTIDYLYLTRANSFERASE"/>
    <property type="match status" value="1"/>
</dbReference>
<dbReference type="RefSeq" id="WP_142851692.1">
    <property type="nucleotide sequence ID" value="NZ_SGOB01000011.1"/>
</dbReference>
<dbReference type="InterPro" id="IPR025877">
    <property type="entry name" value="MobA-like_NTP_Trfase"/>
</dbReference>
<dbReference type="EMBL" id="SGOB01000011">
    <property type="protein sequence ID" value="TRA84153.1"/>
    <property type="molecule type" value="Genomic_DNA"/>
</dbReference>
<dbReference type="PANTHER" id="PTHR43777">
    <property type="entry name" value="MOLYBDENUM COFACTOR CYTIDYLYLTRANSFERASE"/>
    <property type="match status" value="1"/>
</dbReference>
<dbReference type="Pfam" id="PF12804">
    <property type="entry name" value="NTP_transf_3"/>
    <property type="match status" value="1"/>
</dbReference>
<dbReference type="InterPro" id="IPR029044">
    <property type="entry name" value="Nucleotide-diphossugar_trans"/>
</dbReference>
<evidence type="ECO:0000256" key="1">
    <source>
        <dbReference type="ARBA" id="ARBA00022842"/>
    </source>
</evidence>
<organism evidence="3 4">
    <name type="scientific">Rhizobium rhizogenes</name>
    <name type="common">Agrobacterium rhizogenes</name>
    <dbReference type="NCBI Taxonomy" id="359"/>
    <lineage>
        <taxon>Bacteria</taxon>
        <taxon>Pseudomonadati</taxon>
        <taxon>Pseudomonadota</taxon>
        <taxon>Alphaproteobacteria</taxon>
        <taxon>Hyphomicrobiales</taxon>
        <taxon>Rhizobiaceae</taxon>
        <taxon>Rhizobium/Agrobacterium group</taxon>
        <taxon>Rhizobium</taxon>
    </lineage>
</organism>
<dbReference type="Gene3D" id="3.90.550.10">
    <property type="entry name" value="Spore Coat Polysaccharide Biosynthesis Protein SpsA, Chain A"/>
    <property type="match status" value="1"/>
</dbReference>
<evidence type="ECO:0000259" key="2">
    <source>
        <dbReference type="Pfam" id="PF12804"/>
    </source>
</evidence>
<dbReference type="CDD" id="cd04182">
    <property type="entry name" value="GT_2_like_f"/>
    <property type="match status" value="1"/>
</dbReference>
<feature type="domain" description="MobA-like NTP transferase" evidence="2">
    <location>
        <begin position="15"/>
        <end position="178"/>
    </location>
</feature>
<sequence>MSIALTSPKLPSVAVVLLAAGTASRMGEGGKHKLLAEFDDVPLVRRSAIAALGSGASSVAVVVGHRHGEITAVLSGIPVETVYNPHYSSGMATSLIAGFLTSGVMSADGVLIMLADMPGLTADHLAMLIHAYEKTGGKAIVRATFLGKRGNPVILPQSLRVSVIELKGDIGAREIIESSGVPIIDVEIGAAASLDVDTVDDILTAGGKPTR</sequence>
<proteinExistence type="predicted"/>
<comment type="caution">
    <text evidence="3">The sequence shown here is derived from an EMBL/GenBank/DDBJ whole genome shotgun (WGS) entry which is preliminary data.</text>
</comment>
<reference evidence="3 4" key="1">
    <citation type="journal article" date="2019" name="Appl. Microbiol. Biotechnol.">
        <title>Differential efficiency of wild type rhizogenic strains for rol gene transformation of plants.</title>
        <authorList>
            <person name="Desmet S."/>
            <person name="De Keyser E."/>
            <person name="Van Vaerenbergh J."/>
            <person name="Baeyen S."/>
            <person name="Van Huylenbroeck J."/>
            <person name="Geelen D."/>
            <person name="Dhooghe E."/>
        </authorList>
    </citation>
    <scope>NUCLEOTIDE SEQUENCE [LARGE SCALE GENOMIC DNA]</scope>
    <source>
        <strain evidence="3 4">B 4.1</strain>
    </source>
</reference>
<evidence type="ECO:0000313" key="3">
    <source>
        <dbReference type="EMBL" id="TRA84153.1"/>
    </source>
</evidence>
<gene>
    <name evidence="3" type="ORF">EXN24_25750</name>
</gene>
<keyword evidence="1" id="KW-0460">Magnesium</keyword>
<accession>A0AA94V8G8</accession>
<dbReference type="SUPFAM" id="SSF53448">
    <property type="entry name" value="Nucleotide-diphospho-sugar transferases"/>
    <property type="match status" value="1"/>
</dbReference>
<protein>
    <submittedName>
        <fullName evidence="3">Nucleotidyltransferase family protein</fullName>
    </submittedName>
</protein>